<name>A0A8H7XY62_PSICU</name>
<dbReference type="Pfam" id="PF18758">
    <property type="entry name" value="KDZ"/>
    <property type="match status" value="1"/>
</dbReference>
<accession>A0A8H7XY62</accession>
<protein>
    <recommendedName>
        <fullName evidence="2">CxC2-like cysteine cluster KDZ transposase-associated domain-containing protein</fullName>
    </recommendedName>
</protein>
<sequence>MLRSTRPKSKRERARERNHNSDFTVISNSSISTPEPLSASSNIEVLHRHETVNASSDHRASATFKNRYFGIFQSLTDEATWRRLGTRSRLTEPLIDVDILDYHDFDLADLGFEPLDPLWSDNIDEDSPDDGVARKKPRISQTDNPLKNWVEQDRDRDLQEILRLDGRGDYSNHSSCYQCKINDALYQCLDCDRIEMFCNACIVGNHLANPLHRIKKWNQQYFEPTTLKSLGLRVQLGHMIGQKCVNPRASPGNGFTVVDSNGIHDISLDFCDCETAQSHAIQILRKRWFPSTGTYPKTAATMRVLKQFHLLAFESKLSSYEFYNSLVRNTDNTGLGTDKDCYDEFTRMYRKWTNLTMAKRAGRGHDSRGVNATQPGECALLCPACPQPGKNLPLGWENEPPEKSWIYGLFLAIDANFRLTRRHVSSEDRDPGLGNGWAFFVQNIPYQEHLKRFWDYKQPKSTCVNHEACNNSEKEVQGKSVTGGGTVDCARHNFKRPCGFGDLQKGESIMRTAVKRIFVSYDIACQWYKNIWQRMGTMLPAPMHISSSVDNIQFLVPKFHIAAHIQECILKFSFNTTKYVGRTDGEAPERGWSATNALATSTREMGPGFRRDTLDDHFNDWNWKKITGLGASLLKKIKKAVPQAAEHMSQRRQFESVLPTDDIKKWTQEVELWELSKSSPNPYQALVKSMTEAEVRLLLAQKAAATQDEDVVHSNVHPSILISQGLQLEEQQRKLAREVNALGQHATPSQIRVIQESSNKLRRRITAWTEVQSLYMPHAAVLRQKDASAMLLPGGSPSVKTENLPLYLPSSFGSNMPCDPSLRIFEWQLRQGQAFDALHEIRQNLRVASHYIKHKKRFSRGVAQNTRSNTTIKTFQEKADHAGEKYRVARAAMVHLSAHVGDLAHPGWQSELKPLREEDMRNISEGQKGETDGRRTISWIWLTEGVSAIEEKDKRMHEALRIEWCHNRARAMRWSEEIVLLQEEMRRTLAFFEWQANWWTNCGGSLEHVQDKVTKEGLVAYRQRQAALRLTLRDRFAENWKDVSSWVAWGEAKSQLEELDDLDNEIAVVDSIDNTNLH</sequence>
<dbReference type="Pfam" id="PF18803">
    <property type="entry name" value="CxC2"/>
    <property type="match status" value="1"/>
</dbReference>
<evidence type="ECO:0000259" key="2">
    <source>
        <dbReference type="Pfam" id="PF18803"/>
    </source>
</evidence>
<feature type="region of interest" description="Disordered" evidence="1">
    <location>
        <begin position="1"/>
        <end position="37"/>
    </location>
</feature>
<reference evidence="3" key="1">
    <citation type="submission" date="2021-02" db="EMBL/GenBank/DDBJ databases">
        <title>Psilocybe cubensis genome.</title>
        <authorList>
            <person name="Mckernan K.J."/>
            <person name="Crawford S."/>
            <person name="Trippe A."/>
            <person name="Kane L.T."/>
            <person name="Mclaughlin S."/>
        </authorList>
    </citation>
    <scope>NUCLEOTIDE SEQUENCE [LARGE SCALE GENOMIC DNA]</scope>
    <source>
        <strain evidence="3">MGC-MH-2018</strain>
    </source>
</reference>
<dbReference type="InterPro" id="IPR041457">
    <property type="entry name" value="CxC2_KDZ-assoc"/>
</dbReference>
<dbReference type="PANTHER" id="PTHR33096">
    <property type="entry name" value="CXC2 DOMAIN-CONTAINING PROTEIN"/>
    <property type="match status" value="1"/>
</dbReference>
<feature type="domain" description="CxC2-like cysteine cluster KDZ transposase-associated" evidence="2">
    <location>
        <begin position="227"/>
        <end position="334"/>
    </location>
</feature>
<dbReference type="AlphaFoldDB" id="A0A8H7XY62"/>
<proteinExistence type="predicted"/>
<evidence type="ECO:0000256" key="1">
    <source>
        <dbReference type="SAM" id="MobiDB-lite"/>
    </source>
</evidence>
<dbReference type="InterPro" id="IPR040521">
    <property type="entry name" value="KDZ"/>
</dbReference>
<dbReference type="EMBL" id="JAFIQS010000005">
    <property type="protein sequence ID" value="KAG5169252.1"/>
    <property type="molecule type" value="Genomic_DNA"/>
</dbReference>
<organism evidence="3">
    <name type="scientific">Psilocybe cubensis</name>
    <name type="common">Psychedelic mushroom</name>
    <name type="synonym">Stropharia cubensis</name>
    <dbReference type="NCBI Taxonomy" id="181762"/>
    <lineage>
        <taxon>Eukaryota</taxon>
        <taxon>Fungi</taxon>
        <taxon>Dikarya</taxon>
        <taxon>Basidiomycota</taxon>
        <taxon>Agaricomycotina</taxon>
        <taxon>Agaricomycetes</taxon>
        <taxon>Agaricomycetidae</taxon>
        <taxon>Agaricales</taxon>
        <taxon>Agaricineae</taxon>
        <taxon>Strophariaceae</taxon>
        <taxon>Psilocybe</taxon>
    </lineage>
</organism>
<comment type="caution">
    <text evidence="3">The sequence shown here is derived from an EMBL/GenBank/DDBJ whole genome shotgun (WGS) entry which is preliminary data.</text>
</comment>
<evidence type="ECO:0000313" key="3">
    <source>
        <dbReference type="EMBL" id="KAG5169252.1"/>
    </source>
</evidence>
<gene>
    <name evidence="3" type="ORF">JR316_005808</name>
</gene>
<feature type="compositionally biased region" description="Polar residues" evidence="1">
    <location>
        <begin position="21"/>
        <end position="37"/>
    </location>
</feature>
<feature type="compositionally biased region" description="Basic residues" evidence="1">
    <location>
        <begin position="1"/>
        <end position="12"/>
    </location>
</feature>
<dbReference type="PANTHER" id="PTHR33096:SF1">
    <property type="entry name" value="CXC1-LIKE CYSTEINE CLUSTER ASSOCIATED WITH KDZ TRANSPOSASES DOMAIN-CONTAINING PROTEIN"/>
    <property type="match status" value="1"/>
</dbReference>